<organism evidence="1 2">
    <name type="scientific">Candidatus Iainarchaeum sp</name>
    <dbReference type="NCBI Taxonomy" id="3101447"/>
    <lineage>
        <taxon>Archaea</taxon>
        <taxon>Candidatus Iainarchaeota</taxon>
        <taxon>Candidatus Iainarchaeia</taxon>
        <taxon>Candidatus Iainarchaeales</taxon>
        <taxon>Candidatus Iainarchaeaceae</taxon>
        <taxon>Candidatus Iainarchaeum</taxon>
    </lineage>
</organism>
<comment type="caution">
    <text evidence="1">The sequence shown here is derived from an EMBL/GenBank/DDBJ whole genome shotgun (WGS) entry which is preliminary data.</text>
</comment>
<reference evidence="1" key="1">
    <citation type="submission" date="2021-03" db="EMBL/GenBank/DDBJ databases">
        <authorList>
            <person name="Jaffe A."/>
        </authorList>
    </citation>
    <scope>NUCLEOTIDE SEQUENCE</scope>
    <source>
        <strain evidence="1">RIFCSPLOWO2_01_FULL_43_13</strain>
    </source>
</reference>
<reference evidence="1" key="2">
    <citation type="submission" date="2021-05" db="EMBL/GenBank/DDBJ databases">
        <title>Protein family content uncovers lineage relationships and bacterial pathway maintenance mechanisms in DPANN archaea.</title>
        <authorList>
            <person name="Castelle C.J."/>
            <person name="Meheust R."/>
            <person name="Jaffe A.L."/>
            <person name="Seitz K."/>
            <person name="Gong X."/>
            <person name="Baker B.J."/>
            <person name="Banfield J.F."/>
        </authorList>
    </citation>
    <scope>NUCLEOTIDE SEQUENCE</scope>
    <source>
        <strain evidence="1">RIFCSPLOWO2_01_FULL_43_13</strain>
    </source>
</reference>
<gene>
    <name evidence="1" type="ORF">J4478_02400</name>
</gene>
<accession>A0A8T4KZW9</accession>
<name>A0A8T4KZW9_9ARCH</name>
<sequence length="82" mass="9096">MVEHFSIKDLAKEDKVNILKALGYSSDGVFVFDKEGNKLIDRYVPDLEVTVANMVIFSGSTIILDNNPLSIAAYLEEFGDVL</sequence>
<proteinExistence type="predicted"/>
<evidence type="ECO:0000313" key="1">
    <source>
        <dbReference type="EMBL" id="MBS3058230.1"/>
    </source>
</evidence>
<evidence type="ECO:0000313" key="2">
    <source>
        <dbReference type="Proteomes" id="UP000680185"/>
    </source>
</evidence>
<dbReference type="EMBL" id="JAGVWB010000017">
    <property type="protein sequence ID" value="MBS3058230.1"/>
    <property type="molecule type" value="Genomic_DNA"/>
</dbReference>
<dbReference type="AlphaFoldDB" id="A0A8T4KZW9"/>
<protein>
    <submittedName>
        <fullName evidence="1">Uncharacterized protein</fullName>
    </submittedName>
</protein>
<dbReference type="Proteomes" id="UP000680185">
    <property type="component" value="Unassembled WGS sequence"/>
</dbReference>